<feature type="domain" description="Glycosyltransferase 2-like" evidence="2">
    <location>
        <begin position="8"/>
        <end position="120"/>
    </location>
</feature>
<evidence type="ECO:0000313" key="3">
    <source>
        <dbReference type="EMBL" id="RDU74438.1"/>
    </source>
</evidence>
<comment type="similarity">
    <text evidence="1">Belongs to the glycosyltransferase 2 family. WaaE/KdtX subfamily.</text>
</comment>
<dbReference type="RefSeq" id="WP_115578493.1">
    <property type="nucleotide sequence ID" value="NZ_NXLX01000002.1"/>
</dbReference>
<evidence type="ECO:0000259" key="2">
    <source>
        <dbReference type="Pfam" id="PF00535"/>
    </source>
</evidence>
<dbReference type="GO" id="GO:0016740">
    <property type="term" value="F:transferase activity"/>
    <property type="evidence" value="ECO:0007669"/>
    <property type="project" value="UniProtKB-KW"/>
</dbReference>
<gene>
    <name evidence="3" type="ORF">CQA57_01645</name>
</gene>
<dbReference type="InterPro" id="IPR001173">
    <property type="entry name" value="Glyco_trans_2-like"/>
</dbReference>
<protein>
    <submittedName>
        <fullName evidence="3">Glycosyltransferase family 2 protein</fullName>
    </submittedName>
</protein>
<dbReference type="SUPFAM" id="SSF53448">
    <property type="entry name" value="Nucleotide-diphospho-sugar transferases"/>
    <property type="match status" value="1"/>
</dbReference>
<reference evidence="3 4" key="1">
    <citation type="submission" date="2018-04" db="EMBL/GenBank/DDBJ databases">
        <title>Novel Campyloabacter and Helicobacter Species and Strains.</title>
        <authorList>
            <person name="Mannion A.J."/>
            <person name="Shen Z."/>
            <person name="Fox J.G."/>
        </authorList>
    </citation>
    <scope>NUCLEOTIDE SEQUENCE [LARGE SCALE GENOMIC DNA]</scope>
    <source>
        <strain evidence="3 4">MIT 04-9362</strain>
    </source>
</reference>
<dbReference type="Proteomes" id="UP000256695">
    <property type="component" value="Unassembled WGS sequence"/>
</dbReference>
<evidence type="ECO:0000256" key="1">
    <source>
        <dbReference type="ARBA" id="ARBA00038494"/>
    </source>
</evidence>
<dbReference type="CDD" id="cd02511">
    <property type="entry name" value="Beta4Glucosyltransferase"/>
    <property type="match status" value="1"/>
</dbReference>
<dbReference type="Gene3D" id="3.90.550.10">
    <property type="entry name" value="Spore Coat Polysaccharide Biosynthesis Protein SpsA, Chain A"/>
    <property type="match status" value="1"/>
</dbReference>
<keyword evidence="4" id="KW-1185">Reference proteome</keyword>
<evidence type="ECO:0000313" key="4">
    <source>
        <dbReference type="Proteomes" id="UP000256695"/>
    </source>
</evidence>
<dbReference type="InterPro" id="IPR029044">
    <property type="entry name" value="Nucleotide-diphossugar_trans"/>
</dbReference>
<dbReference type="Pfam" id="PF00535">
    <property type="entry name" value="Glycos_transf_2"/>
    <property type="match status" value="1"/>
</dbReference>
<dbReference type="OrthoDB" id="9815923at2"/>
<name>A0A3D8JAI4_9HELI</name>
<dbReference type="AlphaFoldDB" id="A0A3D8JAI4"/>
<accession>A0A3D8JAI4</accession>
<dbReference type="PANTHER" id="PTHR43630:SF2">
    <property type="entry name" value="GLYCOSYLTRANSFERASE"/>
    <property type="match status" value="1"/>
</dbReference>
<sequence>MYNTSNISVVILVKNAQETIFECLDALRTFNEIILLDNLSSDETLQIAKQFDNVKIFQSDFIGFGALKNLAISYAQNDWILNIDSDEILEEEAIKQINTLKLDTHCIYALSRKNYYDGEWIKACGWYPDFVNRLFNKTHTHFNNKEVHESLIISNHTKIIHLQASLKHYTTKQISQMLDKMNSYTSLDAQEHSAKKEGGGGGSMPMAILRFFWVFFKDYFLRSGWRYGYKGFIIAWINANGSFFKYAKKYEKQKKAQCDEN</sequence>
<proteinExistence type="inferred from homology"/>
<keyword evidence="3" id="KW-0808">Transferase</keyword>
<organism evidence="3 4">
    <name type="scientific">Helicobacter anseris</name>
    <dbReference type="NCBI Taxonomy" id="375926"/>
    <lineage>
        <taxon>Bacteria</taxon>
        <taxon>Pseudomonadati</taxon>
        <taxon>Campylobacterota</taxon>
        <taxon>Epsilonproteobacteria</taxon>
        <taxon>Campylobacterales</taxon>
        <taxon>Helicobacteraceae</taxon>
        <taxon>Helicobacter</taxon>
    </lineage>
</organism>
<comment type="caution">
    <text evidence="3">The sequence shown here is derived from an EMBL/GenBank/DDBJ whole genome shotgun (WGS) entry which is preliminary data.</text>
</comment>
<dbReference type="EMBL" id="NXLX01000002">
    <property type="protein sequence ID" value="RDU74438.1"/>
    <property type="molecule type" value="Genomic_DNA"/>
</dbReference>
<dbReference type="PANTHER" id="PTHR43630">
    <property type="entry name" value="POLY-BETA-1,6-N-ACETYL-D-GLUCOSAMINE SYNTHASE"/>
    <property type="match status" value="1"/>
</dbReference>